<gene>
    <name evidence="2" type="ORF">H7K45_28190</name>
</gene>
<proteinExistence type="predicted"/>
<dbReference type="Gene3D" id="3.40.50.1820">
    <property type="entry name" value="alpha/beta hydrolase"/>
    <property type="match status" value="1"/>
</dbReference>
<protein>
    <submittedName>
        <fullName evidence="2">Alpha/beta fold hydrolase</fullName>
    </submittedName>
</protein>
<name>A0A9X3C4G4_9MYCO</name>
<feature type="domain" description="AB hydrolase-1" evidence="1">
    <location>
        <begin position="6"/>
        <end position="216"/>
    </location>
</feature>
<evidence type="ECO:0000313" key="3">
    <source>
        <dbReference type="Proteomes" id="UP001141629"/>
    </source>
</evidence>
<dbReference type="AlphaFoldDB" id="A0A9X3C4G4"/>
<evidence type="ECO:0000259" key="1">
    <source>
        <dbReference type="Pfam" id="PF12697"/>
    </source>
</evidence>
<dbReference type="InterPro" id="IPR029058">
    <property type="entry name" value="AB_hydrolase_fold"/>
</dbReference>
<reference evidence="2" key="2">
    <citation type="journal article" date="2022" name="BMC Genomics">
        <title>Comparative genome analysis of mycobacteria focusing on tRNA and non-coding RNA.</title>
        <authorList>
            <person name="Behra P.R.K."/>
            <person name="Pettersson B.M.F."/>
            <person name="Ramesh M."/>
            <person name="Das S."/>
            <person name="Dasgupta S."/>
            <person name="Kirsebom L.A."/>
        </authorList>
    </citation>
    <scope>NUCLEOTIDE SEQUENCE</scope>
    <source>
        <strain evidence="2">DSM 44838</strain>
    </source>
</reference>
<dbReference type="PANTHER" id="PTHR37017:SF11">
    <property type="entry name" value="ESTERASE_LIPASE_THIOESTERASE DOMAIN-CONTAINING PROTEIN"/>
    <property type="match status" value="1"/>
</dbReference>
<evidence type="ECO:0000313" key="2">
    <source>
        <dbReference type="EMBL" id="MCV7424431.1"/>
    </source>
</evidence>
<keyword evidence="2" id="KW-0378">Hydrolase</keyword>
<dbReference type="Pfam" id="PF12697">
    <property type="entry name" value="Abhydrolase_6"/>
    <property type="match status" value="1"/>
</dbReference>
<dbReference type="InterPro" id="IPR000073">
    <property type="entry name" value="AB_hydrolase_1"/>
</dbReference>
<comment type="caution">
    <text evidence="2">The sequence shown here is derived from an EMBL/GenBank/DDBJ whole genome shotgun (WGS) entry which is preliminary data.</text>
</comment>
<dbReference type="EMBL" id="JACKVK010000015">
    <property type="protein sequence ID" value="MCV7424431.1"/>
    <property type="molecule type" value="Genomic_DNA"/>
</dbReference>
<dbReference type="InterPro" id="IPR052897">
    <property type="entry name" value="Sec-Metab_Biosynth_Hydrolase"/>
</dbReference>
<dbReference type="Proteomes" id="UP001141629">
    <property type="component" value="Unassembled WGS sequence"/>
</dbReference>
<sequence length="224" mass="24485">MTPTYVLIPGACHGAWCFDDLAADLRGRGHRVLSYTLTGVAERANLANGGVNLDTHVTDVLNALGTVPDPTGLVLVGHSYGGMVITAVADRIAAQVDSLVYLDAFIPEDGDSCWTLTNDEQRAWYAAVDATGWGVPPLPFFDDRATAHPLASLMQPIRLTGATNRIRRRVFVYAERWPTHSPFAATYAKVRDHPGWRTYSLDGAHNLMRDKPEELVQILLDATS</sequence>
<reference evidence="2" key="1">
    <citation type="submission" date="2020-07" db="EMBL/GenBank/DDBJ databases">
        <authorList>
            <person name="Pettersson B.M.F."/>
            <person name="Behra P.R.K."/>
            <person name="Ramesh M."/>
            <person name="Das S."/>
            <person name="Dasgupta S."/>
            <person name="Kirsebom L.A."/>
        </authorList>
    </citation>
    <scope>NUCLEOTIDE SEQUENCE</scope>
    <source>
        <strain evidence="2">DSM 44838</strain>
    </source>
</reference>
<dbReference type="RefSeq" id="WP_263999503.1">
    <property type="nucleotide sequence ID" value="NZ_JACKVK010000015.1"/>
</dbReference>
<keyword evidence="3" id="KW-1185">Reference proteome</keyword>
<accession>A0A9X3C4G4</accession>
<dbReference type="PANTHER" id="PTHR37017">
    <property type="entry name" value="AB HYDROLASE-1 DOMAIN-CONTAINING PROTEIN-RELATED"/>
    <property type="match status" value="1"/>
</dbReference>
<organism evidence="2 3">
    <name type="scientific">Mycobacterium yunnanensis</name>
    <dbReference type="NCBI Taxonomy" id="368477"/>
    <lineage>
        <taxon>Bacteria</taxon>
        <taxon>Bacillati</taxon>
        <taxon>Actinomycetota</taxon>
        <taxon>Actinomycetes</taxon>
        <taxon>Mycobacteriales</taxon>
        <taxon>Mycobacteriaceae</taxon>
        <taxon>Mycobacterium</taxon>
    </lineage>
</organism>
<dbReference type="GO" id="GO:0016787">
    <property type="term" value="F:hydrolase activity"/>
    <property type="evidence" value="ECO:0007669"/>
    <property type="project" value="UniProtKB-KW"/>
</dbReference>
<dbReference type="SUPFAM" id="SSF53474">
    <property type="entry name" value="alpha/beta-Hydrolases"/>
    <property type="match status" value="1"/>
</dbReference>